<feature type="non-terminal residue" evidence="1">
    <location>
        <position position="61"/>
    </location>
</feature>
<keyword evidence="2" id="KW-1185">Reference proteome</keyword>
<dbReference type="EMBL" id="CAJDYZ010009324">
    <property type="protein sequence ID" value="CAD1476379.1"/>
    <property type="molecule type" value="Genomic_DNA"/>
</dbReference>
<protein>
    <submittedName>
        <fullName evidence="1">Uncharacterized protein</fullName>
    </submittedName>
</protein>
<organism evidence="1 2">
    <name type="scientific">Heterotrigona itama</name>
    <dbReference type="NCBI Taxonomy" id="395501"/>
    <lineage>
        <taxon>Eukaryota</taxon>
        <taxon>Metazoa</taxon>
        <taxon>Ecdysozoa</taxon>
        <taxon>Arthropoda</taxon>
        <taxon>Hexapoda</taxon>
        <taxon>Insecta</taxon>
        <taxon>Pterygota</taxon>
        <taxon>Neoptera</taxon>
        <taxon>Endopterygota</taxon>
        <taxon>Hymenoptera</taxon>
        <taxon>Apocrita</taxon>
        <taxon>Aculeata</taxon>
        <taxon>Apoidea</taxon>
        <taxon>Anthophila</taxon>
        <taxon>Apidae</taxon>
        <taxon>Heterotrigona</taxon>
    </lineage>
</organism>
<comment type="caution">
    <text evidence="1">The sequence shown here is derived from an EMBL/GenBank/DDBJ whole genome shotgun (WGS) entry which is preliminary data.</text>
</comment>
<accession>A0A6V7H9D8</accession>
<dbReference type="AlphaFoldDB" id="A0A6V7H9D8"/>
<name>A0A6V7H9D8_9HYME</name>
<proteinExistence type="predicted"/>
<reference evidence="1" key="1">
    <citation type="submission" date="2020-07" db="EMBL/GenBank/DDBJ databases">
        <authorList>
            <person name="Nazaruddin N."/>
        </authorList>
    </citation>
    <scope>NUCLEOTIDE SEQUENCE</scope>
</reference>
<dbReference type="Proteomes" id="UP000752696">
    <property type="component" value="Unassembled WGS sequence"/>
</dbReference>
<evidence type="ECO:0000313" key="1">
    <source>
        <dbReference type="EMBL" id="CAD1476379.1"/>
    </source>
</evidence>
<sequence length="61" mass="7265">AKQIINLLLVSNNFYSVVLYRRYYLKRKRQNYCIQFGHSLWSANELPAQEVNEISKTDNTL</sequence>
<evidence type="ECO:0000313" key="2">
    <source>
        <dbReference type="Proteomes" id="UP000752696"/>
    </source>
</evidence>
<feature type="non-terminal residue" evidence="1">
    <location>
        <position position="1"/>
    </location>
</feature>
<gene>
    <name evidence="1" type="ORF">MHI_LOCUS640943</name>
</gene>